<evidence type="ECO:0000313" key="2">
    <source>
        <dbReference type="Proteomes" id="UP000309038"/>
    </source>
</evidence>
<reference evidence="1 2" key="1">
    <citation type="submission" date="2019-02" db="EMBL/GenBank/DDBJ databases">
        <title>Genome sequencing of the rare red list fungi Phlebia centrifuga.</title>
        <authorList>
            <person name="Buettner E."/>
            <person name="Kellner H."/>
        </authorList>
    </citation>
    <scope>NUCLEOTIDE SEQUENCE [LARGE SCALE GENOMIC DNA]</scope>
    <source>
        <strain evidence="1 2">DSM 108282</strain>
    </source>
</reference>
<comment type="caution">
    <text evidence="1">The sequence shown here is derived from an EMBL/GenBank/DDBJ whole genome shotgun (WGS) entry which is preliminary data.</text>
</comment>
<name>A0A4S4KNR3_9APHY</name>
<dbReference type="Proteomes" id="UP000309038">
    <property type="component" value="Unassembled WGS sequence"/>
</dbReference>
<sequence length="249" mass="28670">MDSKDIQPPYDIHVIGDITGEADLPWQRGRQNREVDIQFNKFTLLADSSAKVPNLRNKSYSDYNISKPEWDVLELMREVLAEVYDAHQSFSSETCPTVWQTIPTLECLQRRWEIMADTPKFAPVQSAIQAGLAKLQKWYMAIDQTDIYYVCLALDPGIKTEYTLQNWERKYNNSGMAALEEAFDYYAENTTESETVEPAKAQSKTLSTFSKEKKKSHIPRQELHEYLKSPLVPDVSDPVACIMLLNIQY</sequence>
<dbReference type="InterPro" id="IPR012337">
    <property type="entry name" value="RNaseH-like_sf"/>
</dbReference>
<keyword evidence="2" id="KW-1185">Reference proteome</keyword>
<dbReference type="EMBL" id="SGPJ01000122">
    <property type="protein sequence ID" value="THG98389.1"/>
    <property type="molecule type" value="Genomic_DNA"/>
</dbReference>
<evidence type="ECO:0000313" key="1">
    <source>
        <dbReference type="EMBL" id="THG98389.1"/>
    </source>
</evidence>
<gene>
    <name evidence="1" type="ORF">EW026_g3789</name>
</gene>
<protein>
    <submittedName>
        <fullName evidence="1">Uncharacterized protein</fullName>
    </submittedName>
</protein>
<accession>A0A4S4KNR3</accession>
<proteinExistence type="predicted"/>
<dbReference type="AlphaFoldDB" id="A0A4S4KNR3"/>
<dbReference type="SUPFAM" id="SSF53098">
    <property type="entry name" value="Ribonuclease H-like"/>
    <property type="match status" value="1"/>
</dbReference>
<organism evidence="1 2">
    <name type="scientific">Hermanssonia centrifuga</name>
    <dbReference type="NCBI Taxonomy" id="98765"/>
    <lineage>
        <taxon>Eukaryota</taxon>
        <taxon>Fungi</taxon>
        <taxon>Dikarya</taxon>
        <taxon>Basidiomycota</taxon>
        <taxon>Agaricomycotina</taxon>
        <taxon>Agaricomycetes</taxon>
        <taxon>Polyporales</taxon>
        <taxon>Meruliaceae</taxon>
        <taxon>Hermanssonia</taxon>
    </lineage>
</organism>